<dbReference type="EMBL" id="MU393482">
    <property type="protein sequence ID" value="KAI4864699.1"/>
    <property type="molecule type" value="Genomic_DNA"/>
</dbReference>
<evidence type="ECO:0000313" key="2">
    <source>
        <dbReference type="Proteomes" id="UP001497700"/>
    </source>
</evidence>
<keyword evidence="2" id="KW-1185">Reference proteome</keyword>
<name>A0ACB9YZ11_9PEZI</name>
<accession>A0ACB9YZ11</accession>
<gene>
    <name evidence="1" type="ORF">F4820DRAFT_422716</name>
</gene>
<protein>
    <submittedName>
        <fullName evidence="1">Uncharacterized protein</fullName>
    </submittedName>
</protein>
<proteinExistence type="predicted"/>
<comment type="caution">
    <text evidence="1">The sequence shown here is derived from an EMBL/GenBank/DDBJ whole genome shotgun (WGS) entry which is preliminary data.</text>
</comment>
<organism evidence="1 2">
    <name type="scientific">Hypoxylon rubiginosum</name>
    <dbReference type="NCBI Taxonomy" id="110542"/>
    <lineage>
        <taxon>Eukaryota</taxon>
        <taxon>Fungi</taxon>
        <taxon>Dikarya</taxon>
        <taxon>Ascomycota</taxon>
        <taxon>Pezizomycotina</taxon>
        <taxon>Sordariomycetes</taxon>
        <taxon>Xylariomycetidae</taxon>
        <taxon>Xylariales</taxon>
        <taxon>Hypoxylaceae</taxon>
        <taxon>Hypoxylon</taxon>
    </lineage>
</organism>
<sequence>MALGKIQSKVKSFFHSNLHKRRRPSSISSECENKKPKNESTLTVYNDDGGSGFNQQLTSSFFRDLPIEIRKMIYGLVWLGQWDHKYHSRGRHLHFQNGHWTNTRCVMYEDDENLDLIQRNMDTIHNSGKGDLMMWQKRLASTWGSRHWRCEERLQYGRQKSVDRTNFIGMMLVCKRMFPEVVESIFESHQFLFNDFFSAHRFFVYSPSPYASHIRHLDLTLSLPFHEYAPFIVDQPKSRVRELWEALGDISCLHSLRVSLDIYDRGPWRKIPECGVTAQLKDLRVLRDFTVELPPSLPIKTQLPNMQNIDAEDVAFEVVRRNPLRYWQFCPGEVERFRWETHTKGEQSHCYINLIRDPSYVRNPYMLEFF</sequence>
<reference evidence="1 2" key="1">
    <citation type="journal article" date="2022" name="New Phytol.">
        <title>Ecological generalism drives hyperdiversity of secondary metabolite gene clusters in xylarialean endophytes.</title>
        <authorList>
            <person name="Franco M.E.E."/>
            <person name="Wisecaver J.H."/>
            <person name="Arnold A.E."/>
            <person name="Ju Y.M."/>
            <person name="Slot J.C."/>
            <person name="Ahrendt S."/>
            <person name="Moore L.P."/>
            <person name="Eastman K.E."/>
            <person name="Scott K."/>
            <person name="Konkel Z."/>
            <person name="Mondo S.J."/>
            <person name="Kuo A."/>
            <person name="Hayes R.D."/>
            <person name="Haridas S."/>
            <person name="Andreopoulos B."/>
            <person name="Riley R."/>
            <person name="LaButti K."/>
            <person name="Pangilinan J."/>
            <person name="Lipzen A."/>
            <person name="Amirebrahimi M."/>
            <person name="Yan J."/>
            <person name="Adam C."/>
            <person name="Keymanesh K."/>
            <person name="Ng V."/>
            <person name="Louie K."/>
            <person name="Northen T."/>
            <person name="Drula E."/>
            <person name="Henrissat B."/>
            <person name="Hsieh H.M."/>
            <person name="Youens-Clark K."/>
            <person name="Lutzoni F."/>
            <person name="Miadlikowska J."/>
            <person name="Eastwood D.C."/>
            <person name="Hamelin R.C."/>
            <person name="Grigoriev I.V."/>
            <person name="U'Ren J.M."/>
        </authorList>
    </citation>
    <scope>NUCLEOTIDE SEQUENCE [LARGE SCALE GENOMIC DNA]</scope>
    <source>
        <strain evidence="1 2">CBS 119005</strain>
    </source>
</reference>
<dbReference type="Proteomes" id="UP001497700">
    <property type="component" value="Unassembled WGS sequence"/>
</dbReference>
<evidence type="ECO:0000313" key="1">
    <source>
        <dbReference type="EMBL" id="KAI4864699.1"/>
    </source>
</evidence>